<reference evidence="2" key="1">
    <citation type="submission" date="2021-02" db="EMBL/GenBank/DDBJ databases">
        <authorList>
            <person name="Nowell W R."/>
        </authorList>
    </citation>
    <scope>NUCLEOTIDE SEQUENCE</scope>
</reference>
<comment type="caution">
    <text evidence="2">The sequence shown here is derived from an EMBL/GenBank/DDBJ whole genome shotgun (WGS) entry which is preliminary data.</text>
</comment>
<dbReference type="GO" id="GO:0016887">
    <property type="term" value="F:ATP hydrolysis activity"/>
    <property type="evidence" value="ECO:0007669"/>
    <property type="project" value="InterPro"/>
</dbReference>
<evidence type="ECO:0000313" key="2">
    <source>
        <dbReference type="EMBL" id="CAF1508818.1"/>
    </source>
</evidence>
<dbReference type="EMBL" id="CAJOBA010049836">
    <property type="protein sequence ID" value="CAF4228033.1"/>
    <property type="molecule type" value="Genomic_DNA"/>
</dbReference>
<keyword evidence="5" id="KW-1185">Reference proteome</keyword>
<dbReference type="GO" id="GO:0004842">
    <property type="term" value="F:ubiquitin-protein transferase activity"/>
    <property type="evidence" value="ECO:0007669"/>
    <property type="project" value="InterPro"/>
</dbReference>
<dbReference type="EMBL" id="CAJOBC010088530">
    <property type="protein sequence ID" value="CAF4369844.1"/>
    <property type="molecule type" value="Genomic_DNA"/>
</dbReference>
<evidence type="ECO:0000313" key="5">
    <source>
        <dbReference type="Proteomes" id="UP000663829"/>
    </source>
</evidence>
<dbReference type="InterPro" id="IPR031248">
    <property type="entry name" value="RNF213"/>
</dbReference>
<accession>A0A815TI05</accession>
<sequence length="268" mass="32167">MNERESAQVYGCCTKLLFYRMLLHPDVTEEHLGKFMKPIIELANDLPQAELVVFFDEVNTSSCIGFFKEMFMDRSIQVHQLPQSLEHLKCCYGTLPNIQLEDYIKRKISMFEIYLNNKSMPLETYAQETLCHCIIRAQEFCTKHLSENAVSQREIQRCFQLIDFFWNLKYDNEIYEPNPHLCIALSIALVYYFRLLTNADREERNDKVSPTREQLSDIMSRTFLSNFNEMIQNELEKFVLKWKKKHRTWSKIEKVHVFHKFINFWWTT</sequence>
<dbReference type="OrthoDB" id="2423195at2759"/>
<evidence type="ECO:0000313" key="1">
    <source>
        <dbReference type="EMBL" id="CAF1429735.1"/>
    </source>
</evidence>
<protein>
    <submittedName>
        <fullName evidence="2">Uncharacterized protein</fullName>
    </submittedName>
</protein>
<dbReference type="EMBL" id="CAJNOK010028057">
    <property type="protein sequence ID" value="CAF1429735.1"/>
    <property type="molecule type" value="Genomic_DNA"/>
</dbReference>
<evidence type="ECO:0000313" key="4">
    <source>
        <dbReference type="EMBL" id="CAF4369844.1"/>
    </source>
</evidence>
<dbReference type="AlphaFoldDB" id="A0A815TI05"/>
<proteinExistence type="predicted"/>
<name>A0A815TI05_9BILA</name>
<dbReference type="EMBL" id="CAJNOQ010022991">
    <property type="protein sequence ID" value="CAF1508818.1"/>
    <property type="molecule type" value="Genomic_DNA"/>
</dbReference>
<dbReference type="PANTHER" id="PTHR22605:SF1">
    <property type="entry name" value="RZ-TYPE DOMAIN-CONTAINING PROTEIN"/>
    <property type="match status" value="1"/>
</dbReference>
<dbReference type="Proteomes" id="UP000682733">
    <property type="component" value="Unassembled WGS sequence"/>
</dbReference>
<dbReference type="PANTHER" id="PTHR22605">
    <property type="entry name" value="RZ-TYPE DOMAIN-CONTAINING PROTEIN"/>
    <property type="match status" value="1"/>
</dbReference>
<dbReference type="Proteomes" id="UP000681722">
    <property type="component" value="Unassembled WGS sequence"/>
</dbReference>
<organism evidence="2 5">
    <name type="scientific">Didymodactylos carnosus</name>
    <dbReference type="NCBI Taxonomy" id="1234261"/>
    <lineage>
        <taxon>Eukaryota</taxon>
        <taxon>Metazoa</taxon>
        <taxon>Spiralia</taxon>
        <taxon>Gnathifera</taxon>
        <taxon>Rotifera</taxon>
        <taxon>Eurotatoria</taxon>
        <taxon>Bdelloidea</taxon>
        <taxon>Philodinida</taxon>
        <taxon>Philodinidae</taxon>
        <taxon>Didymodactylos</taxon>
    </lineage>
</organism>
<dbReference type="Proteomes" id="UP000677228">
    <property type="component" value="Unassembled WGS sequence"/>
</dbReference>
<gene>
    <name evidence="2" type="ORF">GPM918_LOCUS37018</name>
    <name evidence="1" type="ORF">OVA965_LOCUS33994</name>
    <name evidence="4" type="ORF">SRO942_LOCUS37779</name>
    <name evidence="3" type="ORF">TMI583_LOCUS34901</name>
</gene>
<evidence type="ECO:0000313" key="3">
    <source>
        <dbReference type="EMBL" id="CAF4228033.1"/>
    </source>
</evidence>
<dbReference type="Proteomes" id="UP000663829">
    <property type="component" value="Unassembled WGS sequence"/>
</dbReference>